<organism evidence="4 5">
    <name type="scientific">Nitzschia inconspicua</name>
    <dbReference type="NCBI Taxonomy" id="303405"/>
    <lineage>
        <taxon>Eukaryota</taxon>
        <taxon>Sar</taxon>
        <taxon>Stramenopiles</taxon>
        <taxon>Ochrophyta</taxon>
        <taxon>Bacillariophyta</taxon>
        <taxon>Bacillariophyceae</taxon>
        <taxon>Bacillariophycidae</taxon>
        <taxon>Bacillariales</taxon>
        <taxon>Bacillariaceae</taxon>
        <taxon>Nitzschia</taxon>
    </lineage>
</organism>
<feature type="compositionally biased region" description="Polar residues" evidence="1">
    <location>
        <begin position="173"/>
        <end position="190"/>
    </location>
</feature>
<evidence type="ECO:0000313" key="4">
    <source>
        <dbReference type="EMBL" id="KAG7368996.1"/>
    </source>
</evidence>
<feature type="compositionally biased region" description="Low complexity" evidence="1">
    <location>
        <begin position="125"/>
        <end position="172"/>
    </location>
</feature>
<protein>
    <submittedName>
        <fullName evidence="4">Uncharacterized protein</fullName>
    </submittedName>
</protein>
<feature type="region of interest" description="Disordered" evidence="1">
    <location>
        <begin position="63"/>
        <end position="190"/>
    </location>
</feature>
<feature type="chain" id="PRO_5039917172" evidence="3">
    <location>
        <begin position="22"/>
        <end position="264"/>
    </location>
</feature>
<sequence>MVKCVYGLLLSLLMVGPIVEAMLDRHHHGQESILQSAEISLRGVARGSNGYRQDGHQRKLSLVHPAAPKDDDAVASTSSSSGGTSDSKSGSSSKSSTEDSKPTGSIASRTSRVASTSKSSNLPASGSTTSKSSGTTTTSTSNSVSSTGGTSSGGSSTASVTQTNSTSSSSQSFGENATSTNSKPAVTAQSTDSVVDDILQFLDDDSYKNSTTRLFPKEMDEPAMWPVICSGIFITAAAILCATTAYKNYRKRKDYQPIPTPLNV</sequence>
<proteinExistence type="predicted"/>
<keyword evidence="2" id="KW-1133">Transmembrane helix</keyword>
<feature type="signal peptide" evidence="3">
    <location>
        <begin position="1"/>
        <end position="21"/>
    </location>
</feature>
<keyword evidence="3" id="KW-0732">Signal</keyword>
<feature type="compositionally biased region" description="Low complexity" evidence="1">
    <location>
        <begin position="76"/>
        <end position="95"/>
    </location>
</feature>
<reference evidence="4" key="1">
    <citation type="journal article" date="2021" name="Sci. Rep.">
        <title>Diploid genomic architecture of Nitzschia inconspicua, an elite biomass production diatom.</title>
        <authorList>
            <person name="Oliver A."/>
            <person name="Podell S."/>
            <person name="Pinowska A."/>
            <person name="Traller J.C."/>
            <person name="Smith S.R."/>
            <person name="McClure R."/>
            <person name="Beliaev A."/>
            <person name="Bohutskyi P."/>
            <person name="Hill E.A."/>
            <person name="Rabines A."/>
            <person name="Zheng H."/>
            <person name="Allen L.Z."/>
            <person name="Kuo A."/>
            <person name="Grigoriev I.V."/>
            <person name="Allen A.E."/>
            <person name="Hazlebeck D."/>
            <person name="Allen E.E."/>
        </authorList>
    </citation>
    <scope>NUCLEOTIDE SEQUENCE</scope>
    <source>
        <strain evidence="4">Hildebrandi</strain>
    </source>
</reference>
<dbReference type="Proteomes" id="UP000693970">
    <property type="component" value="Unassembled WGS sequence"/>
</dbReference>
<accession>A0A9K3Q2W6</accession>
<feature type="transmembrane region" description="Helical" evidence="2">
    <location>
        <begin position="223"/>
        <end position="246"/>
    </location>
</feature>
<evidence type="ECO:0000256" key="2">
    <source>
        <dbReference type="SAM" id="Phobius"/>
    </source>
</evidence>
<gene>
    <name evidence="4" type="ORF">IV203_031739</name>
</gene>
<keyword evidence="2" id="KW-0812">Transmembrane</keyword>
<evidence type="ECO:0000256" key="3">
    <source>
        <dbReference type="SAM" id="SignalP"/>
    </source>
</evidence>
<dbReference type="EMBL" id="JAGRRH010000006">
    <property type="protein sequence ID" value="KAG7368996.1"/>
    <property type="molecule type" value="Genomic_DNA"/>
</dbReference>
<keyword evidence="5" id="KW-1185">Reference proteome</keyword>
<feature type="compositionally biased region" description="Polar residues" evidence="1">
    <location>
        <begin position="102"/>
        <end position="124"/>
    </location>
</feature>
<reference evidence="4" key="2">
    <citation type="submission" date="2021-04" db="EMBL/GenBank/DDBJ databases">
        <authorList>
            <person name="Podell S."/>
        </authorList>
    </citation>
    <scope>NUCLEOTIDE SEQUENCE</scope>
    <source>
        <strain evidence="4">Hildebrandi</strain>
    </source>
</reference>
<comment type="caution">
    <text evidence="4">The sequence shown here is derived from an EMBL/GenBank/DDBJ whole genome shotgun (WGS) entry which is preliminary data.</text>
</comment>
<keyword evidence="2" id="KW-0472">Membrane</keyword>
<evidence type="ECO:0000256" key="1">
    <source>
        <dbReference type="SAM" id="MobiDB-lite"/>
    </source>
</evidence>
<name>A0A9K3Q2W6_9STRA</name>
<dbReference type="AlphaFoldDB" id="A0A9K3Q2W6"/>
<evidence type="ECO:0000313" key="5">
    <source>
        <dbReference type="Proteomes" id="UP000693970"/>
    </source>
</evidence>